<dbReference type="Pfam" id="PF08352">
    <property type="entry name" value="oligo_HPY"/>
    <property type="match status" value="1"/>
</dbReference>
<feature type="domain" description="ABC transporter" evidence="12">
    <location>
        <begin position="325"/>
        <end position="574"/>
    </location>
</feature>
<dbReference type="InterPro" id="IPR000515">
    <property type="entry name" value="MetI-like"/>
</dbReference>
<dbReference type="PROSITE" id="PS50893">
    <property type="entry name" value="ABC_TRANSPORTER_2"/>
    <property type="match status" value="1"/>
</dbReference>
<dbReference type="RefSeq" id="WP_231819858.1">
    <property type="nucleotide sequence ID" value="NZ_CP082781.1"/>
</dbReference>
<dbReference type="PANTHER" id="PTHR43297">
    <property type="entry name" value="OLIGOPEPTIDE TRANSPORT ATP-BINDING PROTEIN APPD"/>
    <property type="match status" value="1"/>
</dbReference>
<evidence type="ECO:0000256" key="2">
    <source>
        <dbReference type="ARBA" id="ARBA00004202"/>
    </source>
</evidence>
<dbReference type="CDD" id="cd06261">
    <property type="entry name" value="TM_PBP2"/>
    <property type="match status" value="1"/>
</dbReference>
<name>A0ABY3RTD3_9MICO</name>
<dbReference type="Gene3D" id="3.40.50.300">
    <property type="entry name" value="P-loop containing nucleotide triphosphate hydrolases"/>
    <property type="match status" value="1"/>
</dbReference>
<comment type="subcellular location">
    <subcellularLocation>
        <location evidence="11">Cell membrane</location>
        <topology evidence="11">Multi-pass membrane protein</topology>
    </subcellularLocation>
    <subcellularLocation>
        <location evidence="2">Cell membrane</location>
        <topology evidence="2">Peripheral membrane protein</topology>
    </subcellularLocation>
    <subcellularLocation>
        <location evidence="1">Membrane</location>
        <topology evidence="1">Multi-pass membrane protein</topology>
    </subcellularLocation>
</comment>
<evidence type="ECO:0000256" key="3">
    <source>
        <dbReference type="ARBA" id="ARBA00005417"/>
    </source>
</evidence>
<dbReference type="Pfam" id="PF00528">
    <property type="entry name" value="BPD_transp_1"/>
    <property type="match status" value="1"/>
</dbReference>
<dbReference type="EMBL" id="CP082781">
    <property type="protein sequence ID" value="UGS26160.1"/>
    <property type="molecule type" value="Genomic_DNA"/>
</dbReference>
<evidence type="ECO:0000256" key="5">
    <source>
        <dbReference type="ARBA" id="ARBA00022475"/>
    </source>
</evidence>
<dbReference type="InterPro" id="IPR013563">
    <property type="entry name" value="Oligopep_ABC_C"/>
</dbReference>
<dbReference type="InterPro" id="IPR035906">
    <property type="entry name" value="MetI-like_sf"/>
</dbReference>
<evidence type="ECO:0000256" key="7">
    <source>
        <dbReference type="ARBA" id="ARBA00022741"/>
    </source>
</evidence>
<evidence type="ECO:0000256" key="11">
    <source>
        <dbReference type="RuleBase" id="RU363032"/>
    </source>
</evidence>
<evidence type="ECO:0000256" key="10">
    <source>
        <dbReference type="ARBA" id="ARBA00023136"/>
    </source>
</evidence>
<evidence type="ECO:0000313" key="14">
    <source>
        <dbReference type="EMBL" id="UGS26160.1"/>
    </source>
</evidence>
<dbReference type="CDD" id="cd03257">
    <property type="entry name" value="ABC_NikE_OppD_transporters"/>
    <property type="match status" value="1"/>
</dbReference>
<dbReference type="Proteomes" id="UP001199642">
    <property type="component" value="Chromosome"/>
</dbReference>
<reference evidence="14 15" key="1">
    <citation type="submission" date="2023-01" db="EMBL/GenBank/DDBJ databases">
        <title>Characterization of estradiol degrading bacteria Microbacterium sp. MZT7 and reveal degrading genes through genome analysis.</title>
        <authorList>
            <person name="Hao P."/>
            <person name="Gao Y."/>
        </authorList>
    </citation>
    <scope>NUCLEOTIDE SEQUENCE [LARGE SCALE GENOMIC DNA]</scope>
    <source>
        <strain evidence="14 15">MZT7</strain>
    </source>
</reference>
<keyword evidence="7" id="KW-0547">Nucleotide-binding</keyword>
<dbReference type="PROSITE" id="PS00211">
    <property type="entry name" value="ABC_TRANSPORTER_1"/>
    <property type="match status" value="1"/>
</dbReference>
<evidence type="ECO:0000259" key="12">
    <source>
        <dbReference type="PROSITE" id="PS50893"/>
    </source>
</evidence>
<feature type="transmembrane region" description="Helical" evidence="11">
    <location>
        <begin position="256"/>
        <end position="279"/>
    </location>
</feature>
<evidence type="ECO:0000256" key="8">
    <source>
        <dbReference type="ARBA" id="ARBA00022840"/>
    </source>
</evidence>
<feature type="transmembrane region" description="Helical" evidence="11">
    <location>
        <begin position="127"/>
        <end position="150"/>
    </location>
</feature>
<evidence type="ECO:0000313" key="15">
    <source>
        <dbReference type="Proteomes" id="UP001199642"/>
    </source>
</evidence>
<keyword evidence="15" id="KW-1185">Reference proteome</keyword>
<evidence type="ECO:0000256" key="6">
    <source>
        <dbReference type="ARBA" id="ARBA00022692"/>
    </source>
</evidence>
<accession>A0ABY3RTD3</accession>
<dbReference type="InterPro" id="IPR025966">
    <property type="entry name" value="OppC_N"/>
</dbReference>
<dbReference type="InterPro" id="IPR003439">
    <property type="entry name" value="ABC_transporter-like_ATP-bd"/>
</dbReference>
<evidence type="ECO:0000256" key="9">
    <source>
        <dbReference type="ARBA" id="ARBA00022989"/>
    </source>
</evidence>
<evidence type="ECO:0000259" key="13">
    <source>
        <dbReference type="PROSITE" id="PS50928"/>
    </source>
</evidence>
<comment type="similarity">
    <text evidence="11">Belongs to the binding-protein-dependent transport system permease family.</text>
</comment>
<keyword evidence="4 11" id="KW-0813">Transport</keyword>
<feature type="transmembrane region" description="Helical" evidence="11">
    <location>
        <begin position="156"/>
        <end position="174"/>
    </location>
</feature>
<sequence length="610" mass="63268">MTTPTTQSVTTARRRRERPSAFRAVLRNPLGAASLVTIALIVLLSAIARLIAPYDPAFVDITAANVPPGTAGHLLGADASGRDVLSRLLVAGQLTLAGAAVTVVISVLLGVTVGLLAGYVGRTFDTVASWIADLVLVLPSKIVLVALFAVIGPNTLVTMAVLGVMVAPQFYRLVRNLVMGVKNELYVDAARVSGLSDAAIIARHVLSAVRAPIIIQAAFVAGIAVVIQAGLEFIGLGDPNTPTWGGMLQDAFAAMYKAPAMLIWPGLAIGLFVAACVLLGNAVRDALEGTDAAAPSAPAPTVSTTAVRTVEAPVVAEDASEGALLRVEDLSVGYPGRDGTVKTVVESVSFSIRPGEVLGVVGESGSGKSQTAFSILGLLPPGGRVTGGRILFEDRELDPRTGAVGLRGTRIAYIPQEPMSNLDPAYRIGAQLVEPLVVVSRLGRAAAKVRALALLERVGIADPQRVFDSYPHEISGGMAQRVLIAGAIAGEPDLVIADEPTTALDVTVQAEILDILRDLQRERGMAMMLVTHNFGVVADLCDRVVVMQTGRVVEAGSVADLFDAPRHPYTRMLLGSILDGGPARPDYSDGDVPAGAGVASSAAAQKEAVL</sequence>
<feature type="domain" description="ABC transmembrane type-1" evidence="13">
    <location>
        <begin position="92"/>
        <end position="280"/>
    </location>
</feature>
<dbReference type="SUPFAM" id="SSF52540">
    <property type="entry name" value="P-loop containing nucleoside triphosphate hydrolases"/>
    <property type="match status" value="1"/>
</dbReference>
<dbReference type="Pfam" id="PF00005">
    <property type="entry name" value="ABC_tran"/>
    <property type="match status" value="1"/>
</dbReference>
<evidence type="ECO:0000256" key="1">
    <source>
        <dbReference type="ARBA" id="ARBA00004141"/>
    </source>
</evidence>
<feature type="transmembrane region" description="Helical" evidence="11">
    <location>
        <begin position="213"/>
        <end position="236"/>
    </location>
</feature>
<dbReference type="PROSITE" id="PS50928">
    <property type="entry name" value="ABC_TM1"/>
    <property type="match status" value="1"/>
</dbReference>
<dbReference type="InterPro" id="IPR050388">
    <property type="entry name" value="ABC_Ni/Peptide_Import"/>
</dbReference>
<feature type="transmembrane region" description="Helical" evidence="11">
    <location>
        <begin position="96"/>
        <end position="120"/>
    </location>
</feature>
<proteinExistence type="inferred from homology"/>
<keyword evidence="9 11" id="KW-1133">Transmembrane helix</keyword>
<keyword evidence="5" id="KW-1003">Cell membrane</keyword>
<organism evidence="14 15">
    <name type="scientific">Microbacterium resistens</name>
    <dbReference type="NCBI Taxonomy" id="156977"/>
    <lineage>
        <taxon>Bacteria</taxon>
        <taxon>Bacillati</taxon>
        <taxon>Actinomycetota</taxon>
        <taxon>Actinomycetes</taxon>
        <taxon>Micrococcales</taxon>
        <taxon>Microbacteriaceae</taxon>
        <taxon>Microbacterium</taxon>
    </lineage>
</organism>
<dbReference type="PANTHER" id="PTHR43297:SF2">
    <property type="entry name" value="DIPEPTIDE TRANSPORT ATP-BINDING PROTEIN DPPD"/>
    <property type="match status" value="1"/>
</dbReference>
<dbReference type="InterPro" id="IPR003593">
    <property type="entry name" value="AAA+_ATPase"/>
</dbReference>
<keyword evidence="8" id="KW-0067">ATP-binding</keyword>
<dbReference type="Pfam" id="PF12911">
    <property type="entry name" value="OppC_N"/>
    <property type="match status" value="1"/>
</dbReference>
<keyword evidence="6 11" id="KW-0812">Transmembrane</keyword>
<evidence type="ECO:0000256" key="4">
    <source>
        <dbReference type="ARBA" id="ARBA00022448"/>
    </source>
</evidence>
<dbReference type="SUPFAM" id="SSF161098">
    <property type="entry name" value="MetI-like"/>
    <property type="match status" value="1"/>
</dbReference>
<gene>
    <name evidence="14" type="ORF">K8F61_16185</name>
</gene>
<keyword evidence="10 11" id="KW-0472">Membrane</keyword>
<feature type="transmembrane region" description="Helical" evidence="11">
    <location>
        <begin position="24"/>
        <end position="48"/>
    </location>
</feature>
<protein>
    <submittedName>
        <fullName evidence="14">Dipeptide/oligopeptide/nickel ABC transporter permease/ATP-binding protein</fullName>
    </submittedName>
</protein>
<comment type="similarity">
    <text evidence="3">Belongs to the ABC transporter superfamily.</text>
</comment>
<dbReference type="InterPro" id="IPR017871">
    <property type="entry name" value="ABC_transporter-like_CS"/>
</dbReference>
<dbReference type="InterPro" id="IPR027417">
    <property type="entry name" value="P-loop_NTPase"/>
</dbReference>
<dbReference type="Gene3D" id="1.10.3720.10">
    <property type="entry name" value="MetI-like"/>
    <property type="match status" value="1"/>
</dbReference>
<dbReference type="SMART" id="SM00382">
    <property type="entry name" value="AAA"/>
    <property type="match status" value="1"/>
</dbReference>